<dbReference type="EMBL" id="JAAGAX010000015">
    <property type="protein sequence ID" value="KAF2290468.1"/>
    <property type="molecule type" value="Genomic_DNA"/>
</dbReference>
<dbReference type="AlphaFoldDB" id="A0A6A6KR97"/>
<gene>
    <name evidence="2" type="ORF">GH714_013480</name>
</gene>
<evidence type="ECO:0000313" key="2">
    <source>
        <dbReference type="EMBL" id="KAF2290468.1"/>
    </source>
</evidence>
<feature type="region of interest" description="Disordered" evidence="1">
    <location>
        <begin position="168"/>
        <end position="188"/>
    </location>
</feature>
<protein>
    <submittedName>
        <fullName evidence="2">Uncharacterized protein</fullName>
    </submittedName>
</protein>
<keyword evidence="3" id="KW-1185">Reference proteome</keyword>
<comment type="caution">
    <text evidence="2">The sequence shown here is derived from an EMBL/GenBank/DDBJ whole genome shotgun (WGS) entry which is preliminary data.</text>
</comment>
<dbReference type="Proteomes" id="UP000467840">
    <property type="component" value="Chromosome 2"/>
</dbReference>
<accession>A0A6A6KR97</accession>
<name>A0A6A6KR97_HEVBR</name>
<organism evidence="2 3">
    <name type="scientific">Hevea brasiliensis</name>
    <name type="common">Para rubber tree</name>
    <name type="synonym">Siphonia brasiliensis</name>
    <dbReference type="NCBI Taxonomy" id="3981"/>
    <lineage>
        <taxon>Eukaryota</taxon>
        <taxon>Viridiplantae</taxon>
        <taxon>Streptophyta</taxon>
        <taxon>Embryophyta</taxon>
        <taxon>Tracheophyta</taxon>
        <taxon>Spermatophyta</taxon>
        <taxon>Magnoliopsida</taxon>
        <taxon>eudicotyledons</taxon>
        <taxon>Gunneridae</taxon>
        <taxon>Pentapetalae</taxon>
        <taxon>rosids</taxon>
        <taxon>fabids</taxon>
        <taxon>Malpighiales</taxon>
        <taxon>Euphorbiaceae</taxon>
        <taxon>Crotonoideae</taxon>
        <taxon>Micrandreae</taxon>
        <taxon>Hevea</taxon>
    </lineage>
</organism>
<proteinExistence type="predicted"/>
<evidence type="ECO:0000313" key="3">
    <source>
        <dbReference type="Proteomes" id="UP000467840"/>
    </source>
</evidence>
<reference evidence="2 3" key="1">
    <citation type="journal article" date="2020" name="Mol. Plant">
        <title>The Chromosome-Based Rubber Tree Genome Provides New Insights into Spurge Genome Evolution and Rubber Biosynthesis.</title>
        <authorList>
            <person name="Liu J."/>
            <person name="Shi C."/>
            <person name="Shi C.C."/>
            <person name="Li W."/>
            <person name="Zhang Q.J."/>
            <person name="Zhang Y."/>
            <person name="Li K."/>
            <person name="Lu H.F."/>
            <person name="Shi C."/>
            <person name="Zhu S.T."/>
            <person name="Xiao Z.Y."/>
            <person name="Nan H."/>
            <person name="Yue Y."/>
            <person name="Zhu X.G."/>
            <person name="Wu Y."/>
            <person name="Hong X.N."/>
            <person name="Fan G.Y."/>
            <person name="Tong Y."/>
            <person name="Zhang D."/>
            <person name="Mao C.L."/>
            <person name="Liu Y.L."/>
            <person name="Hao S.J."/>
            <person name="Liu W.Q."/>
            <person name="Lv M.Q."/>
            <person name="Zhang H.B."/>
            <person name="Liu Y."/>
            <person name="Hu-Tang G.R."/>
            <person name="Wang J.P."/>
            <person name="Wang J.H."/>
            <person name="Sun Y.H."/>
            <person name="Ni S.B."/>
            <person name="Chen W.B."/>
            <person name="Zhang X.C."/>
            <person name="Jiao Y.N."/>
            <person name="Eichler E.E."/>
            <person name="Li G.H."/>
            <person name="Liu X."/>
            <person name="Gao L.Z."/>
        </authorList>
    </citation>
    <scope>NUCLEOTIDE SEQUENCE [LARGE SCALE GENOMIC DNA]</scope>
    <source>
        <strain evidence="3">cv. GT1</strain>
        <tissue evidence="2">Leaf</tissue>
    </source>
</reference>
<evidence type="ECO:0000256" key="1">
    <source>
        <dbReference type="SAM" id="MobiDB-lite"/>
    </source>
</evidence>
<sequence length="188" mass="20656">MAYKGESSVMESNRANIALSNDKDKVLLLVTAIKTQQKDNYDLSCGKEYAIAQVAERPSVSENSDNATIENKVYDELMGIDKYGCVKGYGFGVKAKEVSGTQSQNIGTTSVEELKIFYETKLENIKQSYETKLDGTQQNIVDLQEKLGYITSFLEKLVASHTTGNIGTSSNSPIECNQQVPRSSSSQI</sequence>